<sequence length="268" mass="29771">MTDVDGTRQAARQRALPQTDDLPAPHRRFDQACAPGYQGRKRDEVVRTRTVILQTHTHQLLGTFGGAGNGDYRGELQQSIQVIRNYATQLGHPTASLLVRLDGLYGDAAPLLDVLSADLAVIARSRAYHLLDLEVVKLRLLRTPDHVSTHPESGMKRTLYDCASVPLTAAGPNVRLVVATHAATGSSPAIGTERDGMIYELFVSTLPLRAFTASDVLDLYLHRGSFETVLADEDDEQESDRWYSHTVRRFGAYRDCSRRSRRSRANTF</sequence>
<gene>
    <name evidence="2" type="ORF">KSB_68160</name>
</gene>
<evidence type="ECO:0000313" key="2">
    <source>
        <dbReference type="EMBL" id="GHO58341.1"/>
    </source>
</evidence>
<comment type="caution">
    <text evidence="2">The sequence shown here is derived from an EMBL/GenBank/DDBJ whole genome shotgun (WGS) entry which is preliminary data.</text>
</comment>
<name>A0ABQ3UZM6_9CHLR</name>
<proteinExistence type="predicted"/>
<evidence type="ECO:0000313" key="3">
    <source>
        <dbReference type="Proteomes" id="UP000654345"/>
    </source>
</evidence>
<keyword evidence="3" id="KW-1185">Reference proteome</keyword>
<dbReference type="Proteomes" id="UP000654345">
    <property type="component" value="Unassembled WGS sequence"/>
</dbReference>
<feature type="region of interest" description="Disordered" evidence="1">
    <location>
        <begin position="1"/>
        <end position="29"/>
    </location>
</feature>
<evidence type="ECO:0000256" key="1">
    <source>
        <dbReference type="SAM" id="MobiDB-lite"/>
    </source>
</evidence>
<organism evidence="2 3">
    <name type="scientific">Ktedonobacter robiniae</name>
    <dbReference type="NCBI Taxonomy" id="2778365"/>
    <lineage>
        <taxon>Bacteria</taxon>
        <taxon>Bacillati</taxon>
        <taxon>Chloroflexota</taxon>
        <taxon>Ktedonobacteria</taxon>
        <taxon>Ktedonobacterales</taxon>
        <taxon>Ktedonobacteraceae</taxon>
        <taxon>Ktedonobacter</taxon>
    </lineage>
</organism>
<evidence type="ECO:0008006" key="4">
    <source>
        <dbReference type="Google" id="ProtNLM"/>
    </source>
</evidence>
<accession>A0ABQ3UZM6</accession>
<dbReference type="EMBL" id="BNJG01000003">
    <property type="protein sequence ID" value="GHO58341.1"/>
    <property type="molecule type" value="Genomic_DNA"/>
</dbReference>
<reference evidence="2 3" key="1">
    <citation type="journal article" date="2021" name="Int. J. Syst. Evol. Microbiol.">
        <title>Reticulibacter mediterranei gen. nov., sp. nov., within the new family Reticulibacteraceae fam. nov., and Ktedonospora formicarum gen. nov., sp. nov., Ktedonobacter robiniae sp. nov., Dictyobacter formicarum sp. nov. and Dictyobacter arantiisoli sp. nov., belonging to the class Ktedonobacteria.</title>
        <authorList>
            <person name="Yabe S."/>
            <person name="Zheng Y."/>
            <person name="Wang C.M."/>
            <person name="Sakai Y."/>
            <person name="Abe K."/>
            <person name="Yokota A."/>
            <person name="Donadio S."/>
            <person name="Cavaletti L."/>
            <person name="Monciardini P."/>
        </authorList>
    </citation>
    <scope>NUCLEOTIDE SEQUENCE [LARGE SCALE GENOMIC DNA]</scope>
    <source>
        <strain evidence="2 3">SOSP1-30</strain>
    </source>
</reference>
<protein>
    <recommendedName>
        <fullName evidence="4">Transposase DDE domain-containing protein</fullName>
    </recommendedName>
</protein>